<sequence>EGSKQRSTIAIVHARQNPQLVMGCSRPGEESLTTIPFLVKFGRRLRTLEKVT</sequence>
<organism evidence="1 2">
    <name type="scientific">Trifolium medium</name>
    <dbReference type="NCBI Taxonomy" id="97028"/>
    <lineage>
        <taxon>Eukaryota</taxon>
        <taxon>Viridiplantae</taxon>
        <taxon>Streptophyta</taxon>
        <taxon>Embryophyta</taxon>
        <taxon>Tracheophyta</taxon>
        <taxon>Spermatophyta</taxon>
        <taxon>Magnoliopsida</taxon>
        <taxon>eudicotyledons</taxon>
        <taxon>Gunneridae</taxon>
        <taxon>Pentapetalae</taxon>
        <taxon>rosids</taxon>
        <taxon>fabids</taxon>
        <taxon>Fabales</taxon>
        <taxon>Fabaceae</taxon>
        <taxon>Papilionoideae</taxon>
        <taxon>50 kb inversion clade</taxon>
        <taxon>NPAAA clade</taxon>
        <taxon>Hologalegina</taxon>
        <taxon>IRL clade</taxon>
        <taxon>Trifolieae</taxon>
        <taxon>Trifolium</taxon>
    </lineage>
</organism>
<protein>
    <submittedName>
        <fullName evidence="1">Uncharacterized protein</fullName>
    </submittedName>
</protein>
<name>A0A392UBD3_9FABA</name>
<evidence type="ECO:0000313" key="2">
    <source>
        <dbReference type="Proteomes" id="UP000265520"/>
    </source>
</evidence>
<comment type="caution">
    <text evidence="1">The sequence shown here is derived from an EMBL/GenBank/DDBJ whole genome shotgun (WGS) entry which is preliminary data.</text>
</comment>
<reference evidence="1 2" key="1">
    <citation type="journal article" date="2018" name="Front. Plant Sci.">
        <title>Red Clover (Trifolium pratense) and Zigzag Clover (T. medium) - A Picture of Genomic Similarities and Differences.</title>
        <authorList>
            <person name="Dluhosova J."/>
            <person name="Istvanek J."/>
            <person name="Nedelnik J."/>
            <person name="Repkova J."/>
        </authorList>
    </citation>
    <scope>NUCLEOTIDE SEQUENCE [LARGE SCALE GENOMIC DNA]</scope>
    <source>
        <strain evidence="2">cv. 10/8</strain>
        <tissue evidence="1">Leaf</tissue>
    </source>
</reference>
<proteinExistence type="predicted"/>
<dbReference type="EMBL" id="LXQA010781378">
    <property type="protein sequence ID" value="MCI70712.1"/>
    <property type="molecule type" value="Genomic_DNA"/>
</dbReference>
<dbReference type="Proteomes" id="UP000265520">
    <property type="component" value="Unassembled WGS sequence"/>
</dbReference>
<keyword evidence="2" id="KW-1185">Reference proteome</keyword>
<feature type="non-terminal residue" evidence="1">
    <location>
        <position position="1"/>
    </location>
</feature>
<evidence type="ECO:0000313" key="1">
    <source>
        <dbReference type="EMBL" id="MCI70712.1"/>
    </source>
</evidence>
<dbReference type="AlphaFoldDB" id="A0A392UBD3"/>
<accession>A0A392UBD3</accession>